<name>A0A0F9J2J4_9ZZZZ</name>
<dbReference type="EMBL" id="LAZR01011004">
    <property type="protein sequence ID" value="KKM63914.1"/>
    <property type="molecule type" value="Genomic_DNA"/>
</dbReference>
<proteinExistence type="predicted"/>
<protein>
    <submittedName>
        <fullName evidence="1">Uncharacterized protein</fullName>
    </submittedName>
</protein>
<gene>
    <name evidence="1" type="ORF">LCGC14_1506700</name>
</gene>
<evidence type="ECO:0000313" key="1">
    <source>
        <dbReference type="EMBL" id="KKM63914.1"/>
    </source>
</evidence>
<feature type="non-terminal residue" evidence="1">
    <location>
        <position position="329"/>
    </location>
</feature>
<reference evidence="1" key="1">
    <citation type="journal article" date="2015" name="Nature">
        <title>Complex archaea that bridge the gap between prokaryotes and eukaryotes.</title>
        <authorList>
            <person name="Spang A."/>
            <person name="Saw J.H."/>
            <person name="Jorgensen S.L."/>
            <person name="Zaremba-Niedzwiedzka K."/>
            <person name="Martijn J."/>
            <person name="Lind A.E."/>
            <person name="van Eijk R."/>
            <person name="Schleper C."/>
            <person name="Guy L."/>
            <person name="Ettema T.J."/>
        </authorList>
    </citation>
    <scope>NUCLEOTIDE SEQUENCE</scope>
</reference>
<organism evidence="1">
    <name type="scientific">marine sediment metagenome</name>
    <dbReference type="NCBI Taxonomy" id="412755"/>
    <lineage>
        <taxon>unclassified sequences</taxon>
        <taxon>metagenomes</taxon>
        <taxon>ecological metagenomes</taxon>
    </lineage>
</organism>
<dbReference type="AlphaFoldDB" id="A0A0F9J2J4"/>
<accession>A0A0F9J2J4</accession>
<comment type="caution">
    <text evidence="1">The sequence shown here is derived from an EMBL/GenBank/DDBJ whole genome shotgun (WGS) entry which is preliminary data.</text>
</comment>
<sequence>MAKKILPRDFRTVAEWIVAEYEHRKSSPTRIDREKNWKEVDRQVAMEALPRVASDEKDRRLAWMTAIELPLQAHALEILADDSMRLLFPAKPIWFRPVAERDDKWIKFIEANPLISGKDIPPVGVADQDTANVIVHSTLNHFHSQYDFRAQWMKIIIEALKYGTFAGRLGVVRRDIITNQYAGVTEKTKKIPVLIPVSIKNLFLDDSPQFVFHEGLAIQPSFIRNWWQRKSDLMAAAKVAPEGEGWRKTALAALKESKDKKTKNDVEVVEFEGDVFISRTKGGDIELVNQRITVGIGGDPEVIRIRELTKPFRSYITGVYLDDEANSVY</sequence>